<feature type="signal peptide" evidence="2">
    <location>
        <begin position="1"/>
        <end position="20"/>
    </location>
</feature>
<evidence type="ECO:0000256" key="2">
    <source>
        <dbReference type="SAM" id="SignalP"/>
    </source>
</evidence>
<gene>
    <name evidence="3" type="ORF">BDN71DRAFT_1436054</name>
</gene>
<evidence type="ECO:0000313" key="4">
    <source>
        <dbReference type="Proteomes" id="UP000807025"/>
    </source>
</evidence>
<feature type="region of interest" description="Disordered" evidence="1">
    <location>
        <begin position="90"/>
        <end position="111"/>
    </location>
</feature>
<feature type="compositionally biased region" description="Basic and acidic residues" evidence="1">
    <location>
        <begin position="152"/>
        <end position="161"/>
    </location>
</feature>
<accession>A0A9P6D9D3</accession>
<keyword evidence="2" id="KW-0732">Signal</keyword>
<sequence>MCWPCPLPCLLLTAVAPTHLYEPVGLLQRVPSVPPTPRAMRVSPRKLEVPSKSPAVAISSNLAPSPVPSQCLSFSTVDVDAEVVISPKKARRPVATRGEAEASLEVEASTPSKRAGFKWRSTIKASKQLLSSGDAARDWRQANPAKRIRPIARKDSVDKVSKTSSIDIPPKGIPASSPPLSDDGED</sequence>
<feature type="region of interest" description="Disordered" evidence="1">
    <location>
        <begin position="130"/>
        <end position="186"/>
    </location>
</feature>
<name>A0A9P6D9D3_PLEER</name>
<dbReference type="EMBL" id="MU154708">
    <property type="protein sequence ID" value="KAF9488559.1"/>
    <property type="molecule type" value="Genomic_DNA"/>
</dbReference>
<keyword evidence="4" id="KW-1185">Reference proteome</keyword>
<organism evidence="3 4">
    <name type="scientific">Pleurotus eryngii</name>
    <name type="common">Boletus of the steppes</name>
    <dbReference type="NCBI Taxonomy" id="5323"/>
    <lineage>
        <taxon>Eukaryota</taxon>
        <taxon>Fungi</taxon>
        <taxon>Dikarya</taxon>
        <taxon>Basidiomycota</taxon>
        <taxon>Agaricomycotina</taxon>
        <taxon>Agaricomycetes</taxon>
        <taxon>Agaricomycetidae</taxon>
        <taxon>Agaricales</taxon>
        <taxon>Pleurotineae</taxon>
        <taxon>Pleurotaceae</taxon>
        <taxon>Pleurotus</taxon>
    </lineage>
</organism>
<dbReference type="OrthoDB" id="10527914at2759"/>
<feature type="chain" id="PRO_5040433587" evidence="2">
    <location>
        <begin position="21"/>
        <end position="186"/>
    </location>
</feature>
<protein>
    <submittedName>
        <fullName evidence="3">Uncharacterized protein</fullName>
    </submittedName>
</protein>
<proteinExistence type="predicted"/>
<evidence type="ECO:0000313" key="3">
    <source>
        <dbReference type="EMBL" id="KAF9488559.1"/>
    </source>
</evidence>
<comment type="caution">
    <text evidence="3">The sequence shown here is derived from an EMBL/GenBank/DDBJ whole genome shotgun (WGS) entry which is preliminary data.</text>
</comment>
<dbReference type="AlphaFoldDB" id="A0A9P6D9D3"/>
<evidence type="ECO:0000256" key="1">
    <source>
        <dbReference type="SAM" id="MobiDB-lite"/>
    </source>
</evidence>
<dbReference type="Proteomes" id="UP000807025">
    <property type="component" value="Unassembled WGS sequence"/>
</dbReference>
<reference evidence="3" key="1">
    <citation type="submission" date="2020-11" db="EMBL/GenBank/DDBJ databases">
        <authorList>
            <consortium name="DOE Joint Genome Institute"/>
            <person name="Ahrendt S."/>
            <person name="Riley R."/>
            <person name="Andreopoulos W."/>
            <person name="Labutti K."/>
            <person name="Pangilinan J."/>
            <person name="Ruiz-Duenas F.J."/>
            <person name="Barrasa J.M."/>
            <person name="Sanchez-Garcia M."/>
            <person name="Camarero S."/>
            <person name="Miyauchi S."/>
            <person name="Serrano A."/>
            <person name="Linde D."/>
            <person name="Babiker R."/>
            <person name="Drula E."/>
            <person name="Ayuso-Fernandez I."/>
            <person name="Pacheco R."/>
            <person name="Padilla G."/>
            <person name="Ferreira P."/>
            <person name="Barriuso J."/>
            <person name="Kellner H."/>
            <person name="Castanera R."/>
            <person name="Alfaro M."/>
            <person name="Ramirez L."/>
            <person name="Pisabarro A.G."/>
            <person name="Kuo A."/>
            <person name="Tritt A."/>
            <person name="Lipzen A."/>
            <person name="He G."/>
            <person name="Yan M."/>
            <person name="Ng V."/>
            <person name="Cullen D."/>
            <person name="Martin F."/>
            <person name="Rosso M.-N."/>
            <person name="Henrissat B."/>
            <person name="Hibbett D."/>
            <person name="Martinez A.T."/>
            <person name="Grigoriev I.V."/>
        </authorList>
    </citation>
    <scope>NUCLEOTIDE SEQUENCE</scope>
    <source>
        <strain evidence="3">ATCC 90797</strain>
    </source>
</reference>